<evidence type="ECO:0000256" key="3">
    <source>
        <dbReference type="ARBA" id="ARBA00022448"/>
    </source>
</evidence>
<dbReference type="SUPFAM" id="SSF81345">
    <property type="entry name" value="ABC transporter involved in vitamin B12 uptake, BtuC"/>
    <property type="match status" value="1"/>
</dbReference>
<keyword evidence="6 8" id="KW-1133">Transmembrane helix</keyword>
<feature type="transmembrane region" description="Helical" evidence="8">
    <location>
        <begin position="241"/>
        <end position="260"/>
    </location>
</feature>
<feature type="transmembrane region" description="Helical" evidence="8">
    <location>
        <begin position="160"/>
        <end position="183"/>
    </location>
</feature>
<evidence type="ECO:0000256" key="7">
    <source>
        <dbReference type="ARBA" id="ARBA00023136"/>
    </source>
</evidence>
<feature type="transmembrane region" description="Helical" evidence="8">
    <location>
        <begin position="288"/>
        <end position="315"/>
    </location>
</feature>
<evidence type="ECO:0000256" key="1">
    <source>
        <dbReference type="ARBA" id="ARBA00004651"/>
    </source>
</evidence>
<dbReference type="GO" id="GO:0033214">
    <property type="term" value="P:siderophore-iron import into cell"/>
    <property type="evidence" value="ECO:0007669"/>
    <property type="project" value="TreeGrafter"/>
</dbReference>
<dbReference type="PANTHER" id="PTHR30472">
    <property type="entry name" value="FERRIC ENTEROBACTIN TRANSPORT SYSTEM PERMEASE PROTEIN"/>
    <property type="match status" value="1"/>
</dbReference>
<dbReference type="AlphaFoldDB" id="A0A150H4Z0"/>
<keyword evidence="4" id="KW-1003">Cell membrane</keyword>
<dbReference type="InterPro" id="IPR000522">
    <property type="entry name" value="ABC_transptr_permease_BtuC"/>
</dbReference>
<reference evidence="9 10" key="1">
    <citation type="submission" date="2016-01" db="EMBL/GenBank/DDBJ databases">
        <title>Use of Whole Genome Sequencing to ascertain that Brevibacterium massiliense (Roux, Raoult 2009) is a later heterotypic synonym of Brevibacterium ravenspurgense (Mages 2008).</title>
        <authorList>
            <person name="Bernier A.-M."/>
            <person name="Burdz T."/>
            <person name="Huynh C."/>
            <person name="Pachecho A.L."/>
            <person name="Wiebe D."/>
            <person name="Bonner C."/>
            <person name="Bernard K."/>
        </authorList>
    </citation>
    <scope>NUCLEOTIDE SEQUENCE [LARGE SCALE GENOMIC DNA]</scope>
    <source>
        <strain evidence="9 10">CCUG56047</strain>
    </source>
</reference>
<feature type="transmembrane region" description="Helical" evidence="8">
    <location>
        <begin position="55"/>
        <end position="76"/>
    </location>
</feature>
<gene>
    <name evidence="9" type="primary">feuC</name>
    <name evidence="9" type="ORF">Bravens_02016</name>
</gene>
<evidence type="ECO:0000256" key="6">
    <source>
        <dbReference type="ARBA" id="ARBA00022989"/>
    </source>
</evidence>
<comment type="caution">
    <text evidence="9">The sequence shown here is derived from an EMBL/GenBank/DDBJ whole genome shotgun (WGS) entry which is preliminary data.</text>
</comment>
<comment type="similarity">
    <text evidence="2">Belongs to the binding-protein-dependent transport system permease family. FecCD subfamily.</text>
</comment>
<dbReference type="Proteomes" id="UP000243589">
    <property type="component" value="Unassembled WGS sequence"/>
</dbReference>
<organism evidence="9 10">
    <name type="scientific">Brevibacterium ravenspurgense</name>
    <dbReference type="NCBI Taxonomy" id="479117"/>
    <lineage>
        <taxon>Bacteria</taxon>
        <taxon>Bacillati</taxon>
        <taxon>Actinomycetota</taxon>
        <taxon>Actinomycetes</taxon>
        <taxon>Micrococcales</taxon>
        <taxon>Brevibacteriaceae</taxon>
        <taxon>Brevibacterium</taxon>
    </lineage>
</organism>
<accession>A0A150H4Z0</accession>
<comment type="subcellular location">
    <subcellularLocation>
        <location evidence="1">Cell membrane</location>
        <topology evidence="1">Multi-pass membrane protein</topology>
    </subcellularLocation>
</comment>
<evidence type="ECO:0000256" key="2">
    <source>
        <dbReference type="ARBA" id="ARBA00007935"/>
    </source>
</evidence>
<evidence type="ECO:0000313" key="9">
    <source>
        <dbReference type="EMBL" id="KXZ57186.1"/>
    </source>
</evidence>
<evidence type="ECO:0000256" key="4">
    <source>
        <dbReference type="ARBA" id="ARBA00022475"/>
    </source>
</evidence>
<feature type="transmembrane region" description="Helical" evidence="8">
    <location>
        <begin position="195"/>
        <end position="214"/>
    </location>
</feature>
<evidence type="ECO:0000256" key="5">
    <source>
        <dbReference type="ARBA" id="ARBA00022692"/>
    </source>
</evidence>
<keyword evidence="7 8" id="KW-0472">Membrane</keyword>
<keyword evidence="5 8" id="KW-0812">Transmembrane</keyword>
<dbReference type="EMBL" id="LQQC01000013">
    <property type="protein sequence ID" value="KXZ57186.1"/>
    <property type="molecule type" value="Genomic_DNA"/>
</dbReference>
<keyword evidence="3" id="KW-0813">Transport</keyword>
<protein>
    <submittedName>
        <fullName evidence="9">Iron-uptake system permease protein FeuC</fullName>
    </submittedName>
</protein>
<dbReference type="PATRIC" id="fig|479117.4.peg.2000"/>
<feature type="transmembrane region" description="Helical" evidence="8">
    <location>
        <begin position="327"/>
        <end position="347"/>
    </location>
</feature>
<feature type="transmembrane region" description="Helical" evidence="8">
    <location>
        <begin position="96"/>
        <end position="115"/>
    </location>
</feature>
<dbReference type="GO" id="GO:0005886">
    <property type="term" value="C:plasma membrane"/>
    <property type="evidence" value="ECO:0007669"/>
    <property type="project" value="UniProtKB-SubCell"/>
</dbReference>
<dbReference type="RefSeq" id="WP_157452751.1">
    <property type="nucleotide sequence ID" value="NZ_LQQC01000013.1"/>
</dbReference>
<proteinExistence type="inferred from homology"/>
<evidence type="ECO:0000256" key="8">
    <source>
        <dbReference type="SAM" id="Phobius"/>
    </source>
</evidence>
<sequence>MSDTPRSLPPRVSANERLPAGHPILFEECLVADSLRAAPERFSGALPTKAKKRRYWLMMIGLAVLAVAITAATLAWKSPVPMSHPGFWAISKLRASTLVIIAVVAFAQSTATIAFQTVTNNRILTPSIMGFESLYRLVQTAAVFFLGASGTAALTGAVPFLAQVAIMTAMAGLLYGWLLGGFGGKRDVSGHDLQITLLIGLVLGGGLGALSTFMQRLLTPSEFDVLTARLIGSIANADARYLPYVLPLMVLAGGGLWFISRKLNLMALGREAAVNLGLDHKRLLIGSLLMIAVLMAISTALVGPMTFFGFLTAMITYQLADTFDHRLLFPMGVLVGYVILAGSHFVLKNLFYAEGSVGIIMEVVGGTFFLVYILRKGRL</sequence>
<evidence type="ECO:0000313" key="10">
    <source>
        <dbReference type="Proteomes" id="UP000243589"/>
    </source>
</evidence>
<feature type="transmembrane region" description="Helical" evidence="8">
    <location>
        <begin position="359"/>
        <end position="375"/>
    </location>
</feature>
<dbReference type="PANTHER" id="PTHR30472:SF19">
    <property type="entry name" value="PETROBACTIN IMPORT SYSTEM PERMEASE PROTEIN YCLO"/>
    <property type="match status" value="1"/>
</dbReference>
<feature type="transmembrane region" description="Helical" evidence="8">
    <location>
        <begin position="135"/>
        <end position="154"/>
    </location>
</feature>
<dbReference type="Pfam" id="PF01032">
    <property type="entry name" value="FecCD"/>
    <property type="match status" value="1"/>
</dbReference>
<name>A0A150H4Z0_9MICO</name>
<dbReference type="GO" id="GO:0022857">
    <property type="term" value="F:transmembrane transporter activity"/>
    <property type="evidence" value="ECO:0007669"/>
    <property type="project" value="InterPro"/>
</dbReference>
<keyword evidence="10" id="KW-1185">Reference proteome</keyword>
<dbReference type="Gene3D" id="1.10.3470.10">
    <property type="entry name" value="ABC transporter involved in vitamin B12 uptake, BtuC"/>
    <property type="match status" value="1"/>
</dbReference>
<dbReference type="InterPro" id="IPR037294">
    <property type="entry name" value="ABC_BtuC-like"/>
</dbReference>